<keyword evidence="4" id="KW-1185">Reference proteome</keyword>
<dbReference type="PANTHER" id="PTHR48154:SF1">
    <property type="entry name" value="PROTEIN, PUTATIVE-RELATED"/>
    <property type="match status" value="1"/>
</dbReference>
<accession>A0A9D4XGB3</accession>
<proteinExistence type="predicted"/>
<dbReference type="Gramene" id="Psat04G0371500-T1">
    <property type="protein sequence ID" value="KAI5419652.1"/>
    <property type="gene ID" value="KIW84_043715"/>
</dbReference>
<gene>
    <name evidence="3" type="ORF">KIW84_043715</name>
</gene>
<reference evidence="3 4" key="1">
    <citation type="journal article" date="2022" name="Nat. Genet.">
        <title>Improved pea reference genome and pan-genome highlight genomic features and evolutionary characteristics.</title>
        <authorList>
            <person name="Yang T."/>
            <person name="Liu R."/>
            <person name="Luo Y."/>
            <person name="Hu S."/>
            <person name="Wang D."/>
            <person name="Wang C."/>
            <person name="Pandey M.K."/>
            <person name="Ge S."/>
            <person name="Xu Q."/>
            <person name="Li N."/>
            <person name="Li G."/>
            <person name="Huang Y."/>
            <person name="Saxena R.K."/>
            <person name="Ji Y."/>
            <person name="Li M."/>
            <person name="Yan X."/>
            <person name="He Y."/>
            <person name="Liu Y."/>
            <person name="Wang X."/>
            <person name="Xiang C."/>
            <person name="Varshney R.K."/>
            <person name="Ding H."/>
            <person name="Gao S."/>
            <person name="Zong X."/>
        </authorList>
    </citation>
    <scope>NUCLEOTIDE SEQUENCE [LARGE SCALE GENOMIC DNA]</scope>
    <source>
        <strain evidence="3 4">cv. Zhongwan 6</strain>
    </source>
</reference>
<dbReference type="Proteomes" id="UP001058974">
    <property type="component" value="Chromosome 4"/>
</dbReference>
<dbReference type="AlphaFoldDB" id="A0A9D4XGB3"/>
<feature type="transmembrane region" description="Helical" evidence="1">
    <location>
        <begin position="41"/>
        <end position="61"/>
    </location>
</feature>
<evidence type="ECO:0000313" key="3">
    <source>
        <dbReference type="EMBL" id="KAI5419652.1"/>
    </source>
</evidence>
<feature type="domain" description="DUF7745" evidence="2">
    <location>
        <begin position="3"/>
        <end position="120"/>
    </location>
</feature>
<keyword evidence="1" id="KW-1133">Transmembrane helix</keyword>
<dbReference type="PANTHER" id="PTHR48154">
    <property type="entry name" value="PROTEIN, PUTATIVE-RELATED"/>
    <property type="match status" value="1"/>
</dbReference>
<protein>
    <recommendedName>
        <fullName evidence="2">DUF7745 domain-containing protein</fullName>
    </recommendedName>
</protein>
<organism evidence="3 4">
    <name type="scientific">Pisum sativum</name>
    <name type="common">Garden pea</name>
    <name type="synonym">Lathyrus oleraceus</name>
    <dbReference type="NCBI Taxonomy" id="3888"/>
    <lineage>
        <taxon>Eukaryota</taxon>
        <taxon>Viridiplantae</taxon>
        <taxon>Streptophyta</taxon>
        <taxon>Embryophyta</taxon>
        <taxon>Tracheophyta</taxon>
        <taxon>Spermatophyta</taxon>
        <taxon>Magnoliopsida</taxon>
        <taxon>eudicotyledons</taxon>
        <taxon>Gunneridae</taxon>
        <taxon>Pentapetalae</taxon>
        <taxon>rosids</taxon>
        <taxon>fabids</taxon>
        <taxon>Fabales</taxon>
        <taxon>Fabaceae</taxon>
        <taxon>Papilionoideae</taxon>
        <taxon>50 kb inversion clade</taxon>
        <taxon>NPAAA clade</taxon>
        <taxon>Hologalegina</taxon>
        <taxon>IRL clade</taxon>
        <taxon>Fabeae</taxon>
        <taxon>Lathyrus</taxon>
    </lineage>
</organism>
<dbReference type="EMBL" id="JAMSHJ010000004">
    <property type="protein sequence ID" value="KAI5419652.1"/>
    <property type="molecule type" value="Genomic_DNA"/>
</dbReference>
<name>A0A9D4XGB3_PEA</name>
<sequence length="228" mass="26632">MTLGISLEDLLSHYKEDRDSQGLRRSYLEGVARRMDGAKRWGYYIDIMALIMFGIVLLPNVRDFMDDDAISIFWNVKNLEMDPVPSLLVDIYYTMSIFHGMEKGSLRCCIPLLYQWLEQDKESLEHSLYNVTYEKNQIIFDLEQKDKQLLENMEELWTERSKRQKTLGGLVSARVNFENLNGKLKEAQAEGHKWKRAWEQQESKSVVMTQIHGFEEALAKSQAIAARQ</sequence>
<evidence type="ECO:0000259" key="2">
    <source>
        <dbReference type="Pfam" id="PF24924"/>
    </source>
</evidence>
<evidence type="ECO:0000256" key="1">
    <source>
        <dbReference type="SAM" id="Phobius"/>
    </source>
</evidence>
<dbReference type="Pfam" id="PF24924">
    <property type="entry name" value="DUF7745"/>
    <property type="match status" value="1"/>
</dbReference>
<evidence type="ECO:0000313" key="4">
    <source>
        <dbReference type="Proteomes" id="UP001058974"/>
    </source>
</evidence>
<keyword evidence="1" id="KW-0472">Membrane</keyword>
<comment type="caution">
    <text evidence="3">The sequence shown here is derived from an EMBL/GenBank/DDBJ whole genome shotgun (WGS) entry which is preliminary data.</text>
</comment>
<keyword evidence="1" id="KW-0812">Transmembrane</keyword>
<dbReference type="InterPro" id="IPR056647">
    <property type="entry name" value="DUF7745"/>
</dbReference>